<protein>
    <recommendedName>
        <fullName evidence="4">Sensor of ECF-type sigma factor</fullName>
    </recommendedName>
</protein>
<accession>A0A399SSI6</accession>
<proteinExistence type="predicted"/>
<evidence type="ECO:0000313" key="2">
    <source>
        <dbReference type="EMBL" id="RIJ45884.1"/>
    </source>
</evidence>
<evidence type="ECO:0008006" key="4">
    <source>
        <dbReference type="Google" id="ProtNLM"/>
    </source>
</evidence>
<organism evidence="2 3">
    <name type="scientific">Maribellus luteus</name>
    <dbReference type="NCBI Taxonomy" id="2305463"/>
    <lineage>
        <taxon>Bacteria</taxon>
        <taxon>Pseudomonadati</taxon>
        <taxon>Bacteroidota</taxon>
        <taxon>Bacteroidia</taxon>
        <taxon>Marinilabiliales</taxon>
        <taxon>Prolixibacteraceae</taxon>
        <taxon>Maribellus</taxon>
    </lineage>
</organism>
<dbReference type="OrthoDB" id="675330at2"/>
<feature type="signal peptide" evidence="1">
    <location>
        <begin position="1"/>
        <end position="24"/>
    </location>
</feature>
<keyword evidence="3" id="KW-1185">Reference proteome</keyword>
<evidence type="ECO:0000313" key="3">
    <source>
        <dbReference type="Proteomes" id="UP000265926"/>
    </source>
</evidence>
<sequence length="157" mass="18891">MINKTLYIVSLTLLFFVQSVVVHAQHDKSDRWEKFRAEKVSFLTDKLDLTPEEAQSFWPVYNKMEKERMDAQMARRELEKQVRDAGETMSDKEIIKLTREFAQKMDEEGTLATKYNEQFLKILPPQKVLKMYKAEGEFRMYMFRKYRDQREGETKKD</sequence>
<gene>
    <name evidence="2" type="ORF">D1614_21490</name>
</gene>
<dbReference type="AlphaFoldDB" id="A0A399SSI6"/>
<feature type="chain" id="PRO_5017217339" description="Sensor of ECF-type sigma factor" evidence="1">
    <location>
        <begin position="25"/>
        <end position="157"/>
    </location>
</feature>
<keyword evidence="1" id="KW-0732">Signal</keyword>
<reference evidence="2 3" key="1">
    <citation type="submission" date="2018-08" db="EMBL/GenBank/DDBJ databases">
        <title>Pallidiluteibacterium maritimus gen. nov., sp. nov., isolated from coastal sediment.</title>
        <authorList>
            <person name="Zhou L.Y."/>
        </authorList>
    </citation>
    <scope>NUCLEOTIDE SEQUENCE [LARGE SCALE GENOMIC DNA]</scope>
    <source>
        <strain evidence="2 3">XSD2</strain>
    </source>
</reference>
<evidence type="ECO:0000256" key="1">
    <source>
        <dbReference type="SAM" id="SignalP"/>
    </source>
</evidence>
<dbReference type="RefSeq" id="WP_119440058.1">
    <property type="nucleotide sequence ID" value="NZ_QWGR01000019.1"/>
</dbReference>
<dbReference type="EMBL" id="QWGR01000019">
    <property type="protein sequence ID" value="RIJ45884.1"/>
    <property type="molecule type" value="Genomic_DNA"/>
</dbReference>
<dbReference type="Proteomes" id="UP000265926">
    <property type="component" value="Unassembled WGS sequence"/>
</dbReference>
<name>A0A399SSI6_9BACT</name>
<comment type="caution">
    <text evidence="2">The sequence shown here is derived from an EMBL/GenBank/DDBJ whole genome shotgun (WGS) entry which is preliminary data.</text>
</comment>